<dbReference type="EMBL" id="LRGB01013514">
    <property type="protein sequence ID" value="KZR99481.1"/>
    <property type="molecule type" value="Genomic_DNA"/>
</dbReference>
<dbReference type="Proteomes" id="UP000076858">
    <property type="component" value="Unassembled WGS sequence"/>
</dbReference>
<dbReference type="AlphaFoldDB" id="A0A164GXM4"/>
<name>A0A164GXM4_9CRUS</name>
<proteinExistence type="predicted"/>
<evidence type="ECO:0000313" key="1">
    <source>
        <dbReference type="EMBL" id="KZR99481.1"/>
    </source>
</evidence>
<comment type="caution">
    <text evidence="1">The sequence shown here is derived from an EMBL/GenBank/DDBJ whole genome shotgun (WGS) entry which is preliminary data.</text>
</comment>
<sequence>MDAANVNGQWFANRLEYTESRRFRFMYPIESHVTKTAPWASTDFLIISSSVPL</sequence>
<reference evidence="1 2" key="1">
    <citation type="submission" date="2016-03" db="EMBL/GenBank/DDBJ databases">
        <title>EvidentialGene: Evidence-directed Construction of Genes on Genomes.</title>
        <authorList>
            <person name="Gilbert D.G."/>
            <person name="Choi J.-H."/>
            <person name="Mockaitis K."/>
            <person name="Colbourne J."/>
            <person name="Pfrender M."/>
        </authorList>
    </citation>
    <scope>NUCLEOTIDE SEQUENCE [LARGE SCALE GENOMIC DNA]</scope>
    <source>
        <strain evidence="1 2">Xinb3</strain>
        <tissue evidence="1">Complete organism</tissue>
    </source>
</reference>
<evidence type="ECO:0000313" key="2">
    <source>
        <dbReference type="Proteomes" id="UP000076858"/>
    </source>
</evidence>
<accession>A0A164GXM4</accession>
<protein>
    <submittedName>
        <fullName evidence="1">Uncharacterized protein</fullName>
    </submittedName>
</protein>
<organism evidence="1 2">
    <name type="scientific">Daphnia magna</name>
    <dbReference type="NCBI Taxonomy" id="35525"/>
    <lineage>
        <taxon>Eukaryota</taxon>
        <taxon>Metazoa</taxon>
        <taxon>Ecdysozoa</taxon>
        <taxon>Arthropoda</taxon>
        <taxon>Crustacea</taxon>
        <taxon>Branchiopoda</taxon>
        <taxon>Diplostraca</taxon>
        <taxon>Cladocera</taxon>
        <taxon>Anomopoda</taxon>
        <taxon>Daphniidae</taxon>
        <taxon>Daphnia</taxon>
    </lineage>
</organism>
<keyword evidence="2" id="KW-1185">Reference proteome</keyword>
<gene>
    <name evidence="1" type="ORF">APZ42_004632</name>
</gene>